<gene>
    <name evidence="1" type="ORF">CXU22_12125</name>
</gene>
<protein>
    <recommendedName>
        <fullName evidence="3">DUF2971 domain-containing protein</fullName>
    </recommendedName>
</protein>
<dbReference type="Proteomes" id="UP000236000">
    <property type="component" value="Unassembled WGS sequence"/>
</dbReference>
<evidence type="ECO:0008006" key="3">
    <source>
        <dbReference type="Google" id="ProtNLM"/>
    </source>
</evidence>
<dbReference type="EMBL" id="PJKA01000013">
    <property type="protein sequence ID" value="PNC17351.1"/>
    <property type="molecule type" value="Genomic_DNA"/>
</dbReference>
<organism evidence="1 2">
    <name type="scientific">Akkermansia muciniphila</name>
    <dbReference type="NCBI Taxonomy" id="239935"/>
    <lineage>
        <taxon>Bacteria</taxon>
        <taxon>Pseudomonadati</taxon>
        <taxon>Verrucomicrobiota</taxon>
        <taxon>Verrucomicrobiia</taxon>
        <taxon>Verrucomicrobiales</taxon>
        <taxon>Akkermansiaceae</taxon>
        <taxon>Akkermansia</taxon>
    </lineage>
</organism>
<comment type="caution">
    <text evidence="1">The sequence shown here is derived from an EMBL/GenBank/DDBJ whole genome shotgun (WGS) entry which is preliminary data.</text>
</comment>
<reference evidence="1 2" key="1">
    <citation type="journal article" date="2017" name="BMC Genomics">
        <title>Genome sequencing of 39 Akkermansia muciniphila isolates reveals its population structure, genomic and functional diverisity, and global distribution in mammalian gut microbiotas.</title>
        <authorList>
            <person name="Guo X."/>
            <person name="Li S."/>
            <person name="Zhang J."/>
            <person name="Wu F."/>
            <person name="Li X."/>
            <person name="Wu D."/>
            <person name="Zhang M."/>
            <person name="Ou Z."/>
            <person name="Jie Z."/>
            <person name="Yan Q."/>
            <person name="Li P."/>
            <person name="Yi J."/>
            <person name="Peng Y."/>
        </authorList>
    </citation>
    <scope>NUCLEOTIDE SEQUENCE [LARGE SCALE GENOMIC DNA]</scope>
    <source>
        <strain evidence="1 2">GP24</strain>
    </source>
</reference>
<sequence length="285" mass="33738">MKNKNNLNNYKSHKIRLFQYVPWNVVETIITNGYMKATLPSECNDILEHIGACTSKKDFAVQRELQKINTVGMLCFSRTSKSSTMWGHYADHHRGAVLVFEMDVIKAHYEMKQDILCFVIKDRLKKDSDLIKNIIHVVNYSERRPSIIFHEQDKQLFEILDSQIKRFTNKGDDWKYEQEMRIFLDLKNPDYIYGGKYFYNHLLPYLKQIVVGVNHEYGIEYVKTFIKKYRKSKSIKISSSYFNNIGYITETELEDSPSLEIMKEWPSEIILYDTESDLSYRSISI</sequence>
<name>A0A2N8HBV3_9BACT</name>
<dbReference type="OrthoDB" id="200364at2"/>
<dbReference type="InterPro" id="IPR021352">
    <property type="entry name" value="DUF2971"/>
</dbReference>
<dbReference type="AlphaFoldDB" id="A0A2N8HBV3"/>
<accession>A0A2N8HBV3</accession>
<proteinExistence type="predicted"/>
<evidence type="ECO:0000313" key="1">
    <source>
        <dbReference type="EMBL" id="PNC17351.1"/>
    </source>
</evidence>
<evidence type="ECO:0000313" key="2">
    <source>
        <dbReference type="Proteomes" id="UP000236000"/>
    </source>
</evidence>
<dbReference type="Pfam" id="PF11185">
    <property type="entry name" value="DUF2971"/>
    <property type="match status" value="1"/>
</dbReference>